<organism evidence="1 2">
    <name type="scientific">Fusarium culmorum</name>
    <dbReference type="NCBI Taxonomy" id="5516"/>
    <lineage>
        <taxon>Eukaryota</taxon>
        <taxon>Fungi</taxon>
        <taxon>Dikarya</taxon>
        <taxon>Ascomycota</taxon>
        <taxon>Pezizomycotina</taxon>
        <taxon>Sordariomycetes</taxon>
        <taxon>Hypocreomycetidae</taxon>
        <taxon>Hypocreales</taxon>
        <taxon>Nectriaceae</taxon>
        <taxon>Fusarium</taxon>
    </lineage>
</organism>
<reference evidence="1 2" key="1">
    <citation type="submission" date="2018-02" db="EMBL/GenBank/DDBJ databases">
        <title>Fusarium culmorum secondary metabolites in fungal-bacterial-plant interactions.</title>
        <authorList>
            <person name="Schmidt R."/>
        </authorList>
    </citation>
    <scope>NUCLEOTIDE SEQUENCE [LARGE SCALE GENOMIC DNA]</scope>
    <source>
        <strain evidence="1 2">PV</strain>
    </source>
</reference>
<name>A0A2T4GJU7_FUSCU</name>
<evidence type="ECO:0000313" key="1">
    <source>
        <dbReference type="EMBL" id="PTD03857.1"/>
    </source>
</evidence>
<dbReference type="EMBL" id="PVEM01000012">
    <property type="protein sequence ID" value="PTD03857.1"/>
    <property type="molecule type" value="Genomic_DNA"/>
</dbReference>
<dbReference type="Proteomes" id="UP000241587">
    <property type="component" value="Unassembled WGS sequence"/>
</dbReference>
<protein>
    <submittedName>
        <fullName evidence="1">Uncharacterized protein</fullName>
    </submittedName>
</protein>
<evidence type="ECO:0000313" key="2">
    <source>
        <dbReference type="Proteomes" id="UP000241587"/>
    </source>
</evidence>
<comment type="caution">
    <text evidence="1">The sequence shown here is derived from an EMBL/GenBank/DDBJ whole genome shotgun (WGS) entry which is preliminary data.</text>
</comment>
<dbReference type="AlphaFoldDB" id="A0A2T4GJU7"/>
<keyword evidence="2" id="KW-1185">Reference proteome</keyword>
<sequence length="72" mass="8366">MDWLEMSHKSPTLAFLERLCIQPPIQTEPILAKCRPYIYVLTETQMMHEAGFNDAVDNFAREECLQAYSLDT</sequence>
<proteinExistence type="predicted"/>
<gene>
    <name evidence="1" type="ORF">FCULG_00000261</name>
</gene>
<accession>A0A2T4GJU7</accession>